<accession>D7DNG3</accession>
<evidence type="ECO:0000256" key="2">
    <source>
        <dbReference type="ARBA" id="ARBA00023239"/>
    </source>
</evidence>
<comment type="similarity">
    <text evidence="4 5">Belongs to the RlpA family.</text>
</comment>
<dbReference type="Gene3D" id="3.30.70.1070">
    <property type="entry name" value="Sporulation related repeat"/>
    <property type="match status" value="1"/>
</dbReference>
<dbReference type="GO" id="GO:0005886">
    <property type="term" value="C:plasma membrane"/>
    <property type="evidence" value="ECO:0007669"/>
    <property type="project" value="UniProtKB-SubCell"/>
</dbReference>
<protein>
    <recommendedName>
        <fullName evidence="4">Endolytic peptidoglycan transglycosylase RlpA</fullName>
        <ecNumber evidence="4">4.2.2.-</ecNumber>
    </recommendedName>
</protein>
<feature type="domain" description="SPOR" evidence="8">
    <location>
        <begin position="276"/>
        <end position="354"/>
    </location>
</feature>
<feature type="compositionally biased region" description="Polar residues" evidence="6">
    <location>
        <begin position="39"/>
        <end position="59"/>
    </location>
</feature>
<gene>
    <name evidence="4" type="primary">rlpA</name>
    <name evidence="9" type="ordered locus">M301_2607</name>
</gene>
<dbReference type="NCBIfam" id="TIGR00413">
    <property type="entry name" value="rlpA"/>
    <property type="match status" value="1"/>
</dbReference>
<evidence type="ECO:0000256" key="7">
    <source>
        <dbReference type="SAM" id="SignalP"/>
    </source>
</evidence>
<keyword evidence="4 9" id="KW-0449">Lipoprotein</keyword>
<evidence type="ECO:0000256" key="6">
    <source>
        <dbReference type="SAM" id="MobiDB-lite"/>
    </source>
</evidence>
<dbReference type="KEGG" id="meh:M301_2607"/>
<evidence type="ECO:0000256" key="4">
    <source>
        <dbReference type="HAMAP-Rule" id="MF_02071"/>
    </source>
</evidence>
<dbReference type="GO" id="GO:0071555">
    <property type="term" value="P:cell wall organization"/>
    <property type="evidence" value="ECO:0007669"/>
    <property type="project" value="UniProtKB-KW"/>
</dbReference>
<keyword evidence="4" id="KW-1003">Cell membrane</keyword>
<evidence type="ECO:0000256" key="3">
    <source>
        <dbReference type="ARBA" id="ARBA00023316"/>
    </source>
</evidence>
<comment type="function">
    <text evidence="4">Lytic transglycosylase with a strong preference for naked glycan strands that lack stem peptides.</text>
</comment>
<proteinExistence type="inferred from homology"/>
<dbReference type="FunFam" id="2.40.40.10:FF:000003">
    <property type="entry name" value="Endolytic peptidoglycan transglycosylase RlpA"/>
    <property type="match status" value="1"/>
</dbReference>
<dbReference type="InterPro" id="IPR034718">
    <property type="entry name" value="RlpA"/>
</dbReference>
<evidence type="ECO:0000256" key="1">
    <source>
        <dbReference type="ARBA" id="ARBA00022729"/>
    </source>
</evidence>
<evidence type="ECO:0000259" key="8">
    <source>
        <dbReference type="PROSITE" id="PS51724"/>
    </source>
</evidence>
<dbReference type="OrthoDB" id="9779128at2"/>
<dbReference type="STRING" id="666681.M301_2607"/>
<dbReference type="PROSITE" id="PS51724">
    <property type="entry name" value="SPOR"/>
    <property type="match status" value="1"/>
</dbReference>
<keyword evidence="2 4" id="KW-0456">Lyase</keyword>
<dbReference type="PANTHER" id="PTHR34183:SF1">
    <property type="entry name" value="ENDOLYTIC PEPTIDOGLYCAN TRANSGLYCOSYLASE RLPA"/>
    <property type="match status" value="1"/>
</dbReference>
<evidence type="ECO:0000313" key="9">
    <source>
        <dbReference type="EMBL" id="ADI30964.1"/>
    </source>
</evidence>
<keyword evidence="10" id="KW-1185">Reference proteome</keyword>
<dbReference type="SUPFAM" id="SSF50685">
    <property type="entry name" value="Barwin-like endoglucanases"/>
    <property type="match status" value="1"/>
</dbReference>
<dbReference type="SUPFAM" id="SSF110997">
    <property type="entry name" value="Sporulation related repeat"/>
    <property type="match status" value="1"/>
</dbReference>
<dbReference type="Proteomes" id="UP000000383">
    <property type="component" value="Chromosome"/>
</dbReference>
<keyword evidence="4" id="KW-0564">Palmitate</keyword>
<keyword evidence="1 7" id="KW-0732">Signal</keyword>
<dbReference type="InterPro" id="IPR012997">
    <property type="entry name" value="RplA"/>
</dbReference>
<dbReference type="EMBL" id="CP002056">
    <property type="protein sequence ID" value="ADI30964.1"/>
    <property type="molecule type" value="Genomic_DNA"/>
</dbReference>
<dbReference type="RefSeq" id="WP_013149271.1">
    <property type="nucleotide sequence ID" value="NC_014207.1"/>
</dbReference>
<dbReference type="Pfam" id="PF03330">
    <property type="entry name" value="DPBB_1"/>
    <property type="match status" value="1"/>
</dbReference>
<sequence precursor="true">MNFKISNHQLMRSRLLVMAITALLAACGANPPLNPVTKAPTTSVPTKQAPTPSNESTTKTEPKPGSGGYYLDDGPGENAPANIDSIPSATLKSEQPYSRANKPYSALGQQYTPMTGYVPYKKQGIASWYGKRFHGKKTSTGEVYDMYAMTGAHTILPIPSYAKVTNPANGRSVIVRINDRGPFKRDRLIDLSYAAAYQLRLIKQGSGLVEVETIDTSPEALHKAPTDASTQTASVSQNTLPENTQSSVTSLAAQTTAIEATPTITSATTATTATSSALNSQFYVQAGAFKNEANGDLLQKKIQSLDLGENVGVANVYNSGLYRVKLGPYASRSEADVSAANIRRQLNIAAHVTN</sequence>
<feature type="chain" id="PRO_5009991228" description="Endolytic peptidoglycan transglycosylase RlpA" evidence="7">
    <location>
        <begin position="26"/>
        <end position="354"/>
    </location>
</feature>
<dbReference type="eggNOG" id="COG3087">
    <property type="taxonomic scope" value="Bacteria"/>
</dbReference>
<keyword evidence="4" id="KW-0472">Membrane</keyword>
<dbReference type="HAMAP" id="MF_02071">
    <property type="entry name" value="RlpA"/>
    <property type="match status" value="1"/>
</dbReference>
<dbReference type="InterPro" id="IPR009009">
    <property type="entry name" value="RlpA-like_DPBB"/>
</dbReference>
<dbReference type="InterPro" id="IPR036908">
    <property type="entry name" value="RlpA-like_sf"/>
</dbReference>
<dbReference type="Pfam" id="PF05036">
    <property type="entry name" value="SPOR"/>
    <property type="match status" value="1"/>
</dbReference>
<reference evidence="10" key="1">
    <citation type="submission" date="2010-05" db="EMBL/GenBank/DDBJ databases">
        <title>Complete sequence of Methylotenera sp. 301.</title>
        <authorList>
            <person name="Lucas S."/>
            <person name="Copeland A."/>
            <person name="Lapidus A."/>
            <person name="Cheng J.-F."/>
            <person name="Bruce D."/>
            <person name="Goodwin L."/>
            <person name="Pitluck S."/>
            <person name="Clum A."/>
            <person name="Land M."/>
            <person name="Hauser L."/>
            <person name="Kyrpides N."/>
            <person name="Ivanova N."/>
            <person name="Chistoservova L."/>
            <person name="Kalyuzhnaya M."/>
            <person name="Woyke T."/>
        </authorList>
    </citation>
    <scope>NUCLEOTIDE SEQUENCE [LARGE SCALE GENOMIC DNA]</scope>
    <source>
        <strain evidence="10">301</strain>
    </source>
</reference>
<name>D7DNG3_METV0</name>
<dbReference type="PROSITE" id="PS51257">
    <property type="entry name" value="PROKAR_LIPOPROTEIN"/>
    <property type="match status" value="1"/>
</dbReference>
<comment type="subcellular location">
    <subcellularLocation>
        <location evidence="4">Cell membrane</location>
        <topology evidence="4">Lipid-anchor</topology>
    </subcellularLocation>
</comment>
<evidence type="ECO:0000313" key="10">
    <source>
        <dbReference type="Proteomes" id="UP000000383"/>
    </source>
</evidence>
<keyword evidence="3 4" id="KW-0961">Cell wall biogenesis/degradation</keyword>
<dbReference type="AlphaFoldDB" id="D7DNG3"/>
<dbReference type="Gene3D" id="2.40.40.10">
    <property type="entry name" value="RlpA-like domain"/>
    <property type="match status" value="1"/>
</dbReference>
<dbReference type="GO" id="GO:0000270">
    <property type="term" value="P:peptidoglycan metabolic process"/>
    <property type="evidence" value="ECO:0007669"/>
    <property type="project" value="UniProtKB-UniRule"/>
</dbReference>
<organism evidence="9 10">
    <name type="scientific">Methylotenera versatilis (strain 301)</name>
    <dbReference type="NCBI Taxonomy" id="666681"/>
    <lineage>
        <taxon>Bacteria</taxon>
        <taxon>Pseudomonadati</taxon>
        <taxon>Pseudomonadota</taxon>
        <taxon>Betaproteobacteria</taxon>
        <taxon>Nitrosomonadales</taxon>
        <taxon>Methylophilaceae</taxon>
        <taxon>Methylotenera</taxon>
    </lineage>
</organism>
<dbReference type="EC" id="4.2.2.-" evidence="4"/>
<reference evidence="9 10" key="2">
    <citation type="journal article" date="2011" name="J. Bacteriol.">
        <title>Genomes of three methylotrophs from a single niche uncover genetic and metabolic divergence of Methylophilaceae.</title>
        <authorList>
            <person name="Lapidus A."/>
            <person name="Clum A."/>
            <person name="Labutti K."/>
            <person name="Kaluzhnaya M.G."/>
            <person name="Lim S."/>
            <person name="Beck D.A."/>
            <person name="Glavina Del Rio T."/>
            <person name="Nolan M."/>
            <person name="Mavromatis K."/>
            <person name="Huntemann M."/>
            <person name="Lucas S."/>
            <person name="Lidstrom M.E."/>
            <person name="Ivanova N."/>
            <person name="Chistoserdova L."/>
        </authorList>
    </citation>
    <scope>NUCLEOTIDE SEQUENCE [LARGE SCALE GENOMIC DNA]</scope>
    <source>
        <strain evidence="9 10">301</strain>
    </source>
</reference>
<dbReference type="InterPro" id="IPR036680">
    <property type="entry name" value="SPOR-like_sf"/>
</dbReference>
<dbReference type="eggNOG" id="COG0797">
    <property type="taxonomic scope" value="Bacteria"/>
</dbReference>
<feature type="region of interest" description="Disordered" evidence="6">
    <location>
        <begin position="31"/>
        <end position="87"/>
    </location>
</feature>
<evidence type="ECO:0000256" key="5">
    <source>
        <dbReference type="RuleBase" id="RU003495"/>
    </source>
</evidence>
<dbReference type="InterPro" id="IPR007730">
    <property type="entry name" value="SPOR-like_dom"/>
</dbReference>
<dbReference type="GO" id="GO:0042834">
    <property type="term" value="F:peptidoglycan binding"/>
    <property type="evidence" value="ECO:0007669"/>
    <property type="project" value="InterPro"/>
</dbReference>
<feature type="signal peptide" evidence="7">
    <location>
        <begin position="1"/>
        <end position="25"/>
    </location>
</feature>
<dbReference type="HOGENOM" id="CLU_042923_3_2_4"/>
<dbReference type="GO" id="GO:0008932">
    <property type="term" value="F:lytic endotransglycosylase activity"/>
    <property type="evidence" value="ECO:0007669"/>
    <property type="project" value="UniProtKB-UniRule"/>
</dbReference>
<dbReference type="CDD" id="cd22268">
    <property type="entry name" value="DPBB_RlpA-like"/>
    <property type="match status" value="1"/>
</dbReference>
<dbReference type="PANTHER" id="PTHR34183">
    <property type="entry name" value="ENDOLYTIC PEPTIDOGLYCAN TRANSGLYCOSYLASE RLPA"/>
    <property type="match status" value="1"/>
</dbReference>